<sequence>MKFRELIRQEQDIAFVIGNGINRYPNNPKALSWEELLLKLWHKFSPDVFNFVPKGITTTEFYDLLDLASIETANSPFQIQKEVSRLLSGWQPFDHHVSFVQWARQHEAPILTTNFDLTLSSLPFMQQYRFKTTSFTDFYPWSTYFSDHELKDPLKGFGIWFINGLVSYHRSIRLGLSHYMGSIEKARNYIYKSRTGSLFNNNSQKIWSGGNTWLQVFFNKQLCIFGLGLEENEIFIRWLLIERAKYYRKFPGRRKKAWYIAPKNEKPDDRNLGKIQFLRGIGINLIETNNYGEIYNEPWL</sequence>
<keyword evidence="2" id="KW-1185">Reference proteome</keyword>
<evidence type="ECO:0008006" key="3">
    <source>
        <dbReference type="Google" id="ProtNLM"/>
    </source>
</evidence>
<evidence type="ECO:0000313" key="1">
    <source>
        <dbReference type="EMBL" id="MFC0321877.1"/>
    </source>
</evidence>
<evidence type="ECO:0000313" key="2">
    <source>
        <dbReference type="Proteomes" id="UP001589774"/>
    </source>
</evidence>
<protein>
    <recommendedName>
        <fullName evidence="3">SIR2-like domain-containing protein</fullName>
    </recommendedName>
</protein>
<dbReference type="RefSeq" id="WP_130857227.1">
    <property type="nucleotide sequence ID" value="NZ_JBHLWO010000007.1"/>
</dbReference>
<reference evidence="1 2" key="1">
    <citation type="submission" date="2024-09" db="EMBL/GenBank/DDBJ databases">
        <authorList>
            <person name="Sun Q."/>
            <person name="Mori K."/>
        </authorList>
    </citation>
    <scope>NUCLEOTIDE SEQUENCE [LARGE SCALE GENOMIC DNA]</scope>
    <source>
        <strain evidence="1 2">CCM 7765</strain>
    </source>
</reference>
<name>A0ABV6HT83_9SPHI</name>
<organism evidence="1 2">
    <name type="scientific">Olivibacter oleidegradans</name>
    <dbReference type="NCBI Taxonomy" id="760123"/>
    <lineage>
        <taxon>Bacteria</taxon>
        <taxon>Pseudomonadati</taxon>
        <taxon>Bacteroidota</taxon>
        <taxon>Sphingobacteriia</taxon>
        <taxon>Sphingobacteriales</taxon>
        <taxon>Sphingobacteriaceae</taxon>
        <taxon>Olivibacter</taxon>
    </lineage>
</organism>
<gene>
    <name evidence="1" type="ORF">ACFFI0_26420</name>
</gene>
<dbReference type="Proteomes" id="UP001589774">
    <property type="component" value="Unassembled WGS sequence"/>
</dbReference>
<accession>A0ABV6HT83</accession>
<comment type="caution">
    <text evidence="1">The sequence shown here is derived from an EMBL/GenBank/DDBJ whole genome shotgun (WGS) entry which is preliminary data.</text>
</comment>
<dbReference type="EMBL" id="JBHLWO010000007">
    <property type="protein sequence ID" value="MFC0321877.1"/>
    <property type="molecule type" value="Genomic_DNA"/>
</dbReference>
<proteinExistence type="predicted"/>